<keyword evidence="3" id="KW-0482">Metalloprotease</keyword>
<protein>
    <submittedName>
        <fullName evidence="3">A disintegrin and metalloproteinase with thrombospondin motifs 1</fullName>
    </submittedName>
</protein>
<dbReference type="GO" id="GO:0006509">
    <property type="term" value="P:membrane protein ectodomain proteolysis"/>
    <property type="evidence" value="ECO:0007669"/>
    <property type="project" value="TreeGrafter"/>
</dbReference>
<dbReference type="Pfam" id="PF13688">
    <property type="entry name" value="Reprolysin_5"/>
    <property type="match status" value="1"/>
</dbReference>
<keyword evidence="1" id="KW-0862">Zinc</keyword>
<keyword evidence="4" id="KW-1185">Reference proteome</keyword>
<evidence type="ECO:0000313" key="3">
    <source>
        <dbReference type="EMBL" id="GFS24102.1"/>
    </source>
</evidence>
<proteinExistence type="predicted"/>
<dbReference type="InterPro" id="IPR001590">
    <property type="entry name" value="Peptidase_M12B"/>
</dbReference>
<dbReference type="AlphaFoldDB" id="A0AAV4JT48"/>
<dbReference type="PANTHER" id="PTHR11905:SF159">
    <property type="entry name" value="ADAM METALLOPROTEASE"/>
    <property type="match status" value="1"/>
</dbReference>
<evidence type="ECO:0000313" key="4">
    <source>
        <dbReference type="Proteomes" id="UP000762676"/>
    </source>
</evidence>
<dbReference type="Gene3D" id="3.40.390.10">
    <property type="entry name" value="Collagenase (Catalytic Domain)"/>
    <property type="match status" value="1"/>
</dbReference>
<evidence type="ECO:0000259" key="2">
    <source>
        <dbReference type="PROSITE" id="PS50215"/>
    </source>
</evidence>
<name>A0AAV4JT48_9GAST</name>
<accession>A0AAV4JT48</accession>
<gene>
    <name evidence="3" type="ORF">ElyMa_001655300</name>
</gene>
<feature type="binding site" evidence="1">
    <location>
        <position position="163"/>
    </location>
    <ligand>
        <name>Zn(2+)</name>
        <dbReference type="ChEBI" id="CHEBI:29105"/>
        <note>catalytic</note>
    </ligand>
</feature>
<reference evidence="3 4" key="1">
    <citation type="journal article" date="2021" name="Elife">
        <title>Chloroplast acquisition without the gene transfer in kleptoplastic sea slugs, Plakobranchus ocellatus.</title>
        <authorList>
            <person name="Maeda T."/>
            <person name="Takahashi S."/>
            <person name="Yoshida T."/>
            <person name="Shimamura S."/>
            <person name="Takaki Y."/>
            <person name="Nagai Y."/>
            <person name="Toyoda A."/>
            <person name="Suzuki Y."/>
            <person name="Arimoto A."/>
            <person name="Ishii H."/>
            <person name="Satoh N."/>
            <person name="Nishiyama T."/>
            <person name="Hasebe M."/>
            <person name="Maruyama T."/>
            <person name="Minagawa J."/>
            <person name="Obokata J."/>
            <person name="Shigenobu S."/>
        </authorList>
    </citation>
    <scope>NUCLEOTIDE SEQUENCE [LARGE SCALE GENOMIC DNA]</scope>
</reference>
<feature type="domain" description="Peptidase M12B" evidence="2">
    <location>
        <begin position="17"/>
        <end position="216"/>
    </location>
</feature>
<keyword evidence="3" id="KW-0645">Protease</keyword>
<dbReference type="GO" id="GO:0046872">
    <property type="term" value="F:metal ion binding"/>
    <property type="evidence" value="ECO:0007669"/>
    <property type="project" value="UniProtKB-KW"/>
</dbReference>
<evidence type="ECO:0000256" key="1">
    <source>
        <dbReference type="PROSITE-ProRule" id="PRU00276"/>
    </source>
</evidence>
<dbReference type="PROSITE" id="PS50215">
    <property type="entry name" value="ADAM_MEPRO"/>
    <property type="match status" value="1"/>
</dbReference>
<comment type="caution">
    <text evidence="1">Lacks conserved residue(s) required for the propagation of feature annotation.</text>
</comment>
<dbReference type="EMBL" id="BMAT01003367">
    <property type="protein sequence ID" value="GFS24102.1"/>
    <property type="molecule type" value="Genomic_DNA"/>
</dbReference>
<dbReference type="Proteomes" id="UP000762676">
    <property type="component" value="Unassembled WGS sequence"/>
</dbReference>
<feature type="active site" evidence="1">
    <location>
        <position position="164"/>
    </location>
</feature>
<dbReference type="SUPFAM" id="SSF55486">
    <property type="entry name" value="Metalloproteases ('zincins'), catalytic domain"/>
    <property type="match status" value="1"/>
</dbReference>
<keyword evidence="3" id="KW-0378">Hydrolase</keyword>
<feature type="binding site" evidence="1">
    <location>
        <position position="173"/>
    </location>
    <ligand>
        <name>Zn(2+)</name>
        <dbReference type="ChEBI" id="CHEBI:29105"/>
        <note>catalytic</note>
    </ligand>
</feature>
<keyword evidence="1" id="KW-0479">Metal-binding</keyword>
<dbReference type="InterPro" id="IPR024079">
    <property type="entry name" value="MetalloPept_cat_dom_sf"/>
</dbReference>
<dbReference type="Gene3D" id="3.40.1620.60">
    <property type="match status" value="1"/>
</dbReference>
<dbReference type="GO" id="GO:0004222">
    <property type="term" value="F:metalloendopeptidase activity"/>
    <property type="evidence" value="ECO:0007669"/>
    <property type="project" value="InterPro"/>
</dbReference>
<dbReference type="PANTHER" id="PTHR11905">
    <property type="entry name" value="ADAM A DISINTEGRIN AND METALLOPROTEASE DOMAIN"/>
    <property type="match status" value="1"/>
</dbReference>
<organism evidence="3 4">
    <name type="scientific">Elysia marginata</name>
    <dbReference type="NCBI Taxonomy" id="1093978"/>
    <lineage>
        <taxon>Eukaryota</taxon>
        <taxon>Metazoa</taxon>
        <taxon>Spiralia</taxon>
        <taxon>Lophotrochozoa</taxon>
        <taxon>Mollusca</taxon>
        <taxon>Gastropoda</taxon>
        <taxon>Heterobranchia</taxon>
        <taxon>Euthyneura</taxon>
        <taxon>Panpulmonata</taxon>
        <taxon>Sacoglossa</taxon>
        <taxon>Placobranchoidea</taxon>
        <taxon>Plakobranchidae</taxon>
        <taxon>Elysia</taxon>
    </lineage>
</organism>
<feature type="binding site" evidence="1">
    <location>
        <position position="167"/>
    </location>
    <ligand>
        <name>Zn(2+)</name>
        <dbReference type="ChEBI" id="CHEBI:29105"/>
        <note>catalytic</note>
    </ligand>
</feature>
<comment type="caution">
    <text evidence="3">The sequence shown here is derived from an EMBL/GenBank/DDBJ whole genome shotgun (WGS) entry which is preliminary data.</text>
</comment>
<sequence length="369" mass="40522">MSVVAVLNVQCETAKQYAVEVLVVLDRPSSERWEATATSAGNVLDQEVRSLMHEVNLVYRGLTSQGLDIHIRLADDRVMYVDEDIVCRKRATCSNRVDSVMALQLFHGFTMALSVNFDLALFFSGHDFSDPVVGRAELGGVCKRGVAIVAPFYGIAQVQNIAHEIGHLLGLRHDGAKDACSSHHGFVMRKNGSPLDPNAHFFSSCSADALASLLSKFDCLSPENSVSIVSTRFGHLVGADETCRRANGKHLSRYNYYNGNYMGLCRSLMCEQSLYVRSDVHFNVAGIPARTPDGMQCGSKRACHGGKCVLDPSVNVTWNKHCPFGDTPGPISRDITSCQVARRRGKCIFPLWKDVCCVACFPKRKLPFG</sequence>